<dbReference type="EMBL" id="FNFH01000001">
    <property type="protein sequence ID" value="SDJ69685.1"/>
    <property type="molecule type" value="Genomic_DNA"/>
</dbReference>
<dbReference type="STRING" id="658219.SAMN05216212_0739"/>
<evidence type="ECO:0000256" key="1">
    <source>
        <dbReference type="SAM" id="Phobius"/>
    </source>
</evidence>
<gene>
    <name evidence="2" type="ORF">SAMN05216212_0739</name>
</gene>
<keyword evidence="1" id="KW-0812">Transmembrane</keyword>
<keyword evidence="1" id="KW-1133">Transmembrane helix</keyword>
<feature type="transmembrane region" description="Helical" evidence="1">
    <location>
        <begin position="47"/>
        <end position="68"/>
    </location>
</feature>
<reference evidence="3" key="1">
    <citation type="submission" date="2016-10" db="EMBL/GenBank/DDBJ databases">
        <authorList>
            <person name="Varghese N."/>
            <person name="Submissions S."/>
        </authorList>
    </citation>
    <scope>NUCLEOTIDE SEQUENCE [LARGE SCALE GENOMIC DNA]</scope>
    <source>
        <strain evidence="3">CGMCC 1.10658</strain>
    </source>
</reference>
<accession>A0A1G8VW21</accession>
<dbReference type="RefSeq" id="WP_091508297.1">
    <property type="nucleotide sequence ID" value="NZ_FNFH01000001.1"/>
</dbReference>
<protein>
    <recommendedName>
        <fullName evidence="4">DUF4345 domain-containing protein</fullName>
    </recommendedName>
</protein>
<sequence>MKHSVTVYLTLNVAIFAAIGVMAFLDPAGFAGAIDFGLLAPPATPELLATFGGLMLAIALAISLPLVFRRYRAQGCLLVALAYLGFGCGRLWGMLVYSGFDWRNGLFLATEVVLVAWGLACFWQTRRDASGAPGVPGEGDSAD</sequence>
<dbReference type="AlphaFoldDB" id="A0A1G8VW21"/>
<keyword evidence="3" id="KW-1185">Reference proteome</keyword>
<evidence type="ECO:0000313" key="2">
    <source>
        <dbReference type="EMBL" id="SDJ69685.1"/>
    </source>
</evidence>
<dbReference type="OrthoDB" id="5738147at2"/>
<proteinExistence type="predicted"/>
<feature type="transmembrane region" description="Helical" evidence="1">
    <location>
        <begin position="7"/>
        <end position="27"/>
    </location>
</feature>
<organism evidence="2 3">
    <name type="scientific">Microbulbifer yueqingensis</name>
    <dbReference type="NCBI Taxonomy" id="658219"/>
    <lineage>
        <taxon>Bacteria</taxon>
        <taxon>Pseudomonadati</taxon>
        <taxon>Pseudomonadota</taxon>
        <taxon>Gammaproteobacteria</taxon>
        <taxon>Cellvibrionales</taxon>
        <taxon>Microbulbiferaceae</taxon>
        <taxon>Microbulbifer</taxon>
    </lineage>
</organism>
<dbReference type="Proteomes" id="UP000199305">
    <property type="component" value="Unassembled WGS sequence"/>
</dbReference>
<name>A0A1G8VW21_9GAMM</name>
<keyword evidence="1" id="KW-0472">Membrane</keyword>
<evidence type="ECO:0008006" key="4">
    <source>
        <dbReference type="Google" id="ProtNLM"/>
    </source>
</evidence>
<feature type="transmembrane region" description="Helical" evidence="1">
    <location>
        <begin position="75"/>
        <end position="93"/>
    </location>
</feature>
<evidence type="ECO:0000313" key="3">
    <source>
        <dbReference type="Proteomes" id="UP000199305"/>
    </source>
</evidence>
<feature type="transmembrane region" description="Helical" evidence="1">
    <location>
        <begin position="105"/>
        <end position="123"/>
    </location>
</feature>